<dbReference type="EMBL" id="CP000874">
    <property type="protein sequence ID" value="ACP23282.1"/>
    <property type="molecule type" value="Genomic_DNA"/>
</dbReference>
<organism evidence="1 2">
    <name type="scientific">Sinorhizobium fredii (strain NBRC 101917 / NGR234)</name>
    <dbReference type="NCBI Taxonomy" id="394"/>
    <lineage>
        <taxon>Bacteria</taxon>
        <taxon>Pseudomonadati</taxon>
        <taxon>Pseudomonadota</taxon>
        <taxon>Alphaproteobacteria</taxon>
        <taxon>Hyphomicrobiales</taxon>
        <taxon>Rhizobiaceae</taxon>
        <taxon>Sinorhizobium/Ensifer group</taxon>
        <taxon>Sinorhizobium</taxon>
    </lineage>
</organism>
<dbReference type="AlphaFoldDB" id="C3KLJ6"/>
<reference evidence="1 2" key="2">
    <citation type="journal article" date="2009" name="Appl. Environ. Microbiol.">
        <title>Rhizobium sp. strain NGR234 possesses a remarkable number of secretion systems.</title>
        <authorList>
            <person name="Schmeisser C."/>
            <person name="Liesegang H."/>
            <person name="Krysciak D."/>
            <person name="Bakkou N."/>
            <person name="Le Quere A."/>
            <person name="Wollherr A."/>
            <person name="Heinemeyer I."/>
            <person name="Morgenstern B."/>
            <person name="Pommerening-Roeser A."/>
            <person name="Flores M."/>
            <person name="Palacios R."/>
            <person name="Brenner S."/>
            <person name="Gottschalk G."/>
            <person name="Schmitz R.A."/>
            <person name="Broughton W.J."/>
            <person name="Perret X."/>
            <person name="Strittmatter A.W."/>
            <person name="Streit W.R."/>
        </authorList>
    </citation>
    <scope>NUCLEOTIDE SEQUENCE [LARGE SCALE GENOMIC DNA]</scope>
    <source>
        <strain evidence="2">NBRC 101917 / NGR234</strain>
    </source>
</reference>
<dbReference type="Proteomes" id="UP000001054">
    <property type="component" value="Plasmid pNGR234b"/>
</dbReference>
<keyword evidence="1" id="KW-0614">Plasmid</keyword>
<protein>
    <submittedName>
        <fullName evidence="1">Uncharacterized protein</fullName>
    </submittedName>
</protein>
<dbReference type="HOGENOM" id="CLU_2619620_0_0_5"/>
<dbReference type="OrthoDB" id="8282733at2"/>
<reference evidence="2" key="1">
    <citation type="journal article" date="2004" name="J. Bacteriol.">
        <title>An evolutionary hot spot: the pNGR234b replicon of Rhizobium sp. strain NGR234.</title>
        <authorList>
            <person name="Streit W.R."/>
            <person name="Schmitz R.A."/>
            <person name="Perret X."/>
            <person name="Staehelin C."/>
            <person name="Deakin W.J."/>
            <person name="Raasch C."/>
            <person name="Liesegang H."/>
            <person name="Broughton W.J."/>
        </authorList>
    </citation>
    <scope>NUCLEOTIDE SEQUENCE [LARGE SCALE GENOMIC DNA]</scope>
    <source>
        <strain evidence="2">NBRC 101917 / NGR234</strain>
    </source>
</reference>
<dbReference type="KEGG" id="rhi:NGR_b18330"/>
<name>C3KLJ6_SINFN</name>
<geneLocation type="plasmid" evidence="2">
    <name>sym pNGR234b</name>
</geneLocation>
<gene>
    <name evidence="1" type="ordered locus">NGR_b18330</name>
</gene>
<keyword evidence="2" id="KW-1185">Reference proteome</keyword>
<proteinExistence type="predicted"/>
<evidence type="ECO:0000313" key="2">
    <source>
        <dbReference type="Proteomes" id="UP000001054"/>
    </source>
</evidence>
<accession>C3KLJ6</accession>
<sequence>MLRKIHSLFTQPVIAPKFCGAQFSQHATKQGFILNGRPGQMPAGSRKLRRLGALQHDPNHFSAAAPYFFFANALVCSV</sequence>
<evidence type="ECO:0000313" key="1">
    <source>
        <dbReference type="EMBL" id="ACP23282.1"/>
    </source>
</evidence>